<evidence type="ECO:0000259" key="1">
    <source>
        <dbReference type="SMART" id="SM01321"/>
    </source>
</evidence>
<dbReference type="GO" id="GO:0004803">
    <property type="term" value="F:transposase activity"/>
    <property type="evidence" value="ECO:0007669"/>
    <property type="project" value="InterPro"/>
</dbReference>
<keyword evidence="3" id="KW-1185">Reference proteome</keyword>
<dbReference type="KEGG" id="senf:GJR95_03315"/>
<dbReference type="SMART" id="SM01321">
    <property type="entry name" value="Y1_Tnp"/>
    <property type="match status" value="1"/>
</dbReference>
<evidence type="ECO:0000313" key="3">
    <source>
        <dbReference type="Proteomes" id="UP000464577"/>
    </source>
</evidence>
<accession>A0A6P1VN44</accession>
<dbReference type="AlphaFoldDB" id="A0A6P1VN44"/>
<dbReference type="GO" id="GO:0003677">
    <property type="term" value="F:DNA binding"/>
    <property type="evidence" value="ECO:0007669"/>
    <property type="project" value="InterPro"/>
</dbReference>
<dbReference type="SUPFAM" id="SSF143422">
    <property type="entry name" value="Transposase IS200-like"/>
    <property type="match status" value="1"/>
</dbReference>
<dbReference type="GO" id="GO:0006313">
    <property type="term" value="P:DNA transposition"/>
    <property type="evidence" value="ECO:0007669"/>
    <property type="project" value="InterPro"/>
</dbReference>
<name>A0A6P1VN44_9BACT</name>
<dbReference type="RefSeq" id="WP_162384536.1">
    <property type="nucleotide sequence ID" value="NZ_CP045997.1"/>
</dbReference>
<dbReference type="PANTHER" id="PTHR34322:SF2">
    <property type="entry name" value="TRANSPOSASE IS200-LIKE DOMAIN-CONTAINING PROTEIN"/>
    <property type="match status" value="1"/>
</dbReference>
<evidence type="ECO:0000313" key="2">
    <source>
        <dbReference type="EMBL" id="QHV94115.1"/>
    </source>
</evidence>
<proteinExistence type="predicted"/>
<dbReference type="InterPro" id="IPR002686">
    <property type="entry name" value="Transposase_17"/>
</dbReference>
<dbReference type="Proteomes" id="UP000464577">
    <property type="component" value="Chromosome"/>
</dbReference>
<sequence length="210" mass="25117">MYSNPLLPGQYYHLYNHAVGNENLFRQPANYQFFLDRYRSYIFPIARTYAYCLMPNHFHLLVQIREEAELINHNRQLKKRPSEQKDSLLDVSSFVMQQFSNFFNSYAKAFNRRFDRKGALFLDYLRRKPVETEAYFTTLMVYIHRNPIHHGFCQNVNDWVYSSLHSISSSKSTRLERNAVLDWFGGVEPYLAFHEQNCIIPTDEDWEFGD</sequence>
<feature type="domain" description="Transposase IS200-like" evidence="1">
    <location>
        <begin position="7"/>
        <end position="146"/>
    </location>
</feature>
<dbReference type="Gene3D" id="3.30.70.1290">
    <property type="entry name" value="Transposase IS200-like"/>
    <property type="match status" value="1"/>
</dbReference>
<dbReference type="PANTHER" id="PTHR34322">
    <property type="entry name" value="TRANSPOSASE, Y1_TNP DOMAIN-CONTAINING"/>
    <property type="match status" value="1"/>
</dbReference>
<dbReference type="EMBL" id="CP045997">
    <property type="protein sequence ID" value="QHV94115.1"/>
    <property type="molecule type" value="Genomic_DNA"/>
</dbReference>
<dbReference type="InterPro" id="IPR036515">
    <property type="entry name" value="Transposase_17_sf"/>
</dbReference>
<gene>
    <name evidence="2" type="ORF">GJR95_03315</name>
</gene>
<organism evidence="2 3">
    <name type="scientific">Spirosoma endbachense</name>
    <dbReference type="NCBI Taxonomy" id="2666025"/>
    <lineage>
        <taxon>Bacteria</taxon>
        <taxon>Pseudomonadati</taxon>
        <taxon>Bacteroidota</taxon>
        <taxon>Cytophagia</taxon>
        <taxon>Cytophagales</taxon>
        <taxon>Cytophagaceae</taxon>
        <taxon>Spirosoma</taxon>
    </lineage>
</organism>
<protein>
    <recommendedName>
        <fullName evidence="1">Transposase IS200-like domain-containing protein</fullName>
    </recommendedName>
</protein>
<reference evidence="2 3" key="1">
    <citation type="submission" date="2019-11" db="EMBL/GenBank/DDBJ databases">
        <title>Spirosoma endbachense sp. nov., isolated from a natural salt meadow.</title>
        <authorList>
            <person name="Rojas J."/>
            <person name="Ambika Manirajan B."/>
            <person name="Ratering S."/>
            <person name="Suarez C."/>
            <person name="Geissler-Plaum R."/>
            <person name="Schnell S."/>
        </authorList>
    </citation>
    <scope>NUCLEOTIDE SEQUENCE [LARGE SCALE GENOMIC DNA]</scope>
    <source>
        <strain evidence="2 3">I-24</strain>
    </source>
</reference>